<keyword evidence="2" id="KW-1185">Reference proteome</keyword>
<dbReference type="Proteomes" id="UP001056120">
    <property type="component" value="Linkage Group LG17"/>
</dbReference>
<evidence type="ECO:0000313" key="1">
    <source>
        <dbReference type="EMBL" id="KAI3760411.1"/>
    </source>
</evidence>
<proteinExistence type="predicted"/>
<reference evidence="2" key="1">
    <citation type="journal article" date="2022" name="Mol. Ecol. Resour.">
        <title>The genomes of chicory, endive, great burdock and yacon provide insights into Asteraceae palaeo-polyploidization history and plant inulin production.</title>
        <authorList>
            <person name="Fan W."/>
            <person name="Wang S."/>
            <person name="Wang H."/>
            <person name="Wang A."/>
            <person name="Jiang F."/>
            <person name="Liu H."/>
            <person name="Zhao H."/>
            <person name="Xu D."/>
            <person name="Zhang Y."/>
        </authorList>
    </citation>
    <scope>NUCLEOTIDE SEQUENCE [LARGE SCALE GENOMIC DNA]</scope>
    <source>
        <strain evidence="2">cv. Yunnan</strain>
    </source>
</reference>
<comment type="caution">
    <text evidence="1">The sequence shown here is derived from an EMBL/GenBank/DDBJ whole genome shotgun (WGS) entry which is preliminary data.</text>
</comment>
<reference evidence="1 2" key="2">
    <citation type="journal article" date="2022" name="Mol. Ecol. Resour.">
        <title>The genomes of chicory, endive, great burdock and yacon provide insights into Asteraceae paleo-polyploidization history and plant inulin production.</title>
        <authorList>
            <person name="Fan W."/>
            <person name="Wang S."/>
            <person name="Wang H."/>
            <person name="Wang A."/>
            <person name="Jiang F."/>
            <person name="Liu H."/>
            <person name="Zhao H."/>
            <person name="Xu D."/>
            <person name="Zhang Y."/>
        </authorList>
    </citation>
    <scope>NUCLEOTIDE SEQUENCE [LARGE SCALE GENOMIC DNA]</scope>
    <source>
        <strain evidence="2">cv. Yunnan</strain>
        <tissue evidence="1">Leaves</tissue>
    </source>
</reference>
<accession>A0ACB9ENV7</accession>
<protein>
    <submittedName>
        <fullName evidence="1">Uncharacterized protein</fullName>
    </submittedName>
</protein>
<gene>
    <name evidence="1" type="ORF">L1987_50806</name>
</gene>
<name>A0ACB9ENV7_9ASTR</name>
<sequence>MNSEKTRVPSANGDAALNDKENMSKELPAGLKEELMPKHIAMIVDGNRRWAVNKGLPGMFGHNAGRTILMPLLRLCSQLQIKVVSFFVFSTENWRRPTEEVDFLMKVVEDLLRIDGEELHSHGCRVSVMGDKTKLSETLQKLSAEIEEKSRANSGTHIIFAVNYSGKHDIIRACRSLATQVKDGVILSNQINETIFAQELYTKFVDFPCPDLVIRTSGEIRISNFMLWQMAYSNLYFTKKYFPDFGPNDLIEALLAFQGQNDVLC</sequence>
<evidence type="ECO:0000313" key="2">
    <source>
        <dbReference type="Proteomes" id="UP001056120"/>
    </source>
</evidence>
<organism evidence="1 2">
    <name type="scientific">Smallanthus sonchifolius</name>
    <dbReference type="NCBI Taxonomy" id="185202"/>
    <lineage>
        <taxon>Eukaryota</taxon>
        <taxon>Viridiplantae</taxon>
        <taxon>Streptophyta</taxon>
        <taxon>Embryophyta</taxon>
        <taxon>Tracheophyta</taxon>
        <taxon>Spermatophyta</taxon>
        <taxon>Magnoliopsida</taxon>
        <taxon>eudicotyledons</taxon>
        <taxon>Gunneridae</taxon>
        <taxon>Pentapetalae</taxon>
        <taxon>asterids</taxon>
        <taxon>campanulids</taxon>
        <taxon>Asterales</taxon>
        <taxon>Asteraceae</taxon>
        <taxon>Asteroideae</taxon>
        <taxon>Heliantheae alliance</taxon>
        <taxon>Millerieae</taxon>
        <taxon>Smallanthus</taxon>
    </lineage>
</organism>
<dbReference type="EMBL" id="CM042034">
    <property type="protein sequence ID" value="KAI3760411.1"/>
    <property type="molecule type" value="Genomic_DNA"/>
</dbReference>